<accession>A0A1B8SDK8</accession>
<evidence type="ECO:0008006" key="3">
    <source>
        <dbReference type="Google" id="ProtNLM"/>
    </source>
</evidence>
<dbReference type="AlphaFoldDB" id="A0A1B8SDK8"/>
<name>A0A1B8SDK8_9MYCO</name>
<keyword evidence="2" id="KW-1185">Reference proteome</keyword>
<evidence type="ECO:0000313" key="2">
    <source>
        <dbReference type="Proteomes" id="UP000092668"/>
    </source>
</evidence>
<dbReference type="Proteomes" id="UP000092668">
    <property type="component" value="Unassembled WGS sequence"/>
</dbReference>
<proteinExistence type="predicted"/>
<sequence length="193" mass="20637">MTGTRQPRRRLTLADLTARERGHLELCVHESAHAVAGVVLGAQLRSAVASDSRVWGREGATTFADRPHGRDPEIAYAGPWAVARWRAGRRPTQAETYAVLSRGGYKDDRVLIASGGTHLGTGITPLLERCWPAVIRTAQQLHRDGEVFEADVLAALGVDDGGGRTSTQLANLRAGLRSVPPLAHDTAKQAAPA</sequence>
<dbReference type="EMBL" id="LFOE01000025">
    <property type="protein sequence ID" value="OBY30792.1"/>
    <property type="molecule type" value="Genomic_DNA"/>
</dbReference>
<evidence type="ECO:0000313" key="1">
    <source>
        <dbReference type="EMBL" id="OBY30792.1"/>
    </source>
</evidence>
<reference evidence="1 2" key="1">
    <citation type="submission" date="2015-06" db="EMBL/GenBank/DDBJ databases">
        <title>Genome sequence of Mycobacterium kumamotonense strain Roo.</title>
        <authorList>
            <person name="Greninger A.L."/>
            <person name="Cunningham G."/>
            <person name="Miller S."/>
        </authorList>
    </citation>
    <scope>NUCLEOTIDE SEQUENCE [LARGE SCALE GENOMIC DNA]</scope>
    <source>
        <strain evidence="1 2">Roo</strain>
    </source>
</reference>
<protein>
    <recommendedName>
        <fullName evidence="3">Peptidase M41 domain-containing protein</fullName>
    </recommendedName>
</protein>
<gene>
    <name evidence="1" type="ORF">ACT18_15790</name>
</gene>
<organism evidence="1 2">
    <name type="scientific">Mycolicibacter kumamotonensis</name>
    <dbReference type="NCBI Taxonomy" id="354243"/>
    <lineage>
        <taxon>Bacteria</taxon>
        <taxon>Bacillati</taxon>
        <taxon>Actinomycetota</taxon>
        <taxon>Actinomycetes</taxon>
        <taxon>Mycobacteriales</taxon>
        <taxon>Mycobacteriaceae</taxon>
        <taxon>Mycolicibacter</taxon>
    </lineage>
</organism>
<comment type="caution">
    <text evidence="1">The sequence shown here is derived from an EMBL/GenBank/DDBJ whole genome shotgun (WGS) entry which is preliminary data.</text>
</comment>
<dbReference type="RefSeq" id="WP_065288769.1">
    <property type="nucleotide sequence ID" value="NZ_LFOE01000025.1"/>
</dbReference>
<dbReference type="OrthoDB" id="4619573at2"/>